<evidence type="ECO:0000313" key="2">
    <source>
        <dbReference type="Proteomes" id="UP001056756"/>
    </source>
</evidence>
<accession>A0A9J6ZL89</accession>
<sequence length="72" mass="8445">MALLYRLITDADFQEALDKEKKIRVFLDNQIIDNKAIIVRFDEQKIVTQASVGDITYHPRQTCEFFLLKANK</sequence>
<dbReference type="EMBL" id="CP097899">
    <property type="protein sequence ID" value="URN96828.1"/>
    <property type="molecule type" value="Genomic_DNA"/>
</dbReference>
<dbReference type="Proteomes" id="UP001056756">
    <property type="component" value="Chromosome"/>
</dbReference>
<dbReference type="AlphaFoldDB" id="A0A9J6ZL89"/>
<dbReference type="KEGG" id="plig:NAG76_12755"/>
<name>A0A9J6ZL89_9BACL</name>
<evidence type="ECO:0000313" key="1">
    <source>
        <dbReference type="EMBL" id="URN96828.1"/>
    </source>
</evidence>
<proteinExistence type="predicted"/>
<protein>
    <submittedName>
        <fullName evidence="1">Uncharacterized protein</fullName>
    </submittedName>
</protein>
<gene>
    <name evidence="1" type="ORF">NAG76_12755</name>
</gene>
<organism evidence="1 2">
    <name type="scientific">Candidatus Pristimantibacillus lignocellulolyticus</name>
    <dbReference type="NCBI Taxonomy" id="2994561"/>
    <lineage>
        <taxon>Bacteria</taxon>
        <taxon>Bacillati</taxon>
        <taxon>Bacillota</taxon>
        <taxon>Bacilli</taxon>
        <taxon>Bacillales</taxon>
        <taxon>Paenibacillaceae</taxon>
        <taxon>Candidatus Pristimantibacillus</taxon>
    </lineage>
</organism>
<reference evidence="1" key="1">
    <citation type="submission" date="2022-05" db="EMBL/GenBank/DDBJ databases">
        <title>Novel bacterial taxa in a minimal lignocellulolytic consortium and its capacity to transform plastics disclosed by genome-resolved metagenomics.</title>
        <authorList>
            <person name="Rodriguez C.A.D."/>
            <person name="Diaz-Garcia L."/>
            <person name="Herrera K."/>
            <person name="Tarazona N.A."/>
            <person name="Sproer C."/>
            <person name="Overmann J."/>
            <person name="Jimenez D.J."/>
        </authorList>
    </citation>
    <scope>NUCLEOTIDE SEQUENCE</scope>
    <source>
        <strain evidence="1">MAG5</strain>
    </source>
</reference>